<feature type="transmembrane region" description="Helical" evidence="2">
    <location>
        <begin position="944"/>
        <end position="969"/>
    </location>
</feature>
<feature type="compositionally biased region" description="Polar residues" evidence="1">
    <location>
        <begin position="1492"/>
        <end position="1506"/>
    </location>
</feature>
<keyword evidence="2" id="KW-0472">Membrane</keyword>
<dbReference type="PANTHER" id="PTHR22198:SF2">
    <property type="entry name" value="PROTEIN CBG14274"/>
    <property type="match status" value="1"/>
</dbReference>
<dbReference type="InterPro" id="IPR055577">
    <property type="entry name" value="DUF7153"/>
</dbReference>
<evidence type="ECO:0000313" key="4">
    <source>
        <dbReference type="EnsemblMetazoa" id="PPA15802.1"/>
    </source>
</evidence>
<feature type="domain" description="DUF7153" evidence="3">
    <location>
        <begin position="1059"/>
        <end position="1201"/>
    </location>
</feature>
<evidence type="ECO:0000256" key="2">
    <source>
        <dbReference type="SAM" id="Phobius"/>
    </source>
</evidence>
<keyword evidence="2" id="KW-1133">Transmembrane helix</keyword>
<sequence length="1515" mass="175270">MLPSKKYSIAREEDRQRLAARIRGDFRGVVSATLPRERDPLSEIGYDTVVQVFSNLSKVDLFNMSAANQVYNGFVADYFKIAPKKAAAYLEIAHFDRGTAFRLIQKDGSELNFLYLQRTILHMITADKQERGVLYEYRQTFLNDDTRKPFENHFIDNSVAEGVRNEFNTHFFNRIIQSLKHYAPEGLNLNNFEVSSSFMRRFKEKIENKFVRLCLMNVVVNEDLEQEFLDFLLDKKFTEIEVLLCDNKYGAFMDAGFAKKMACDPKKNYILNVMTDRPKWFNMVAFAPDDFASTTLIKFDIFRNASLVVKANDVLLDAMLARAERKVEGHWKILLDKKIKFLDRMRLKRESAEYTLKNPHTIMDFIRDLEDDEYIIRKDTNCGIRINWLHNQLFQRTFNLAHPVIGLFPGLGIDIIKRVNSRYKCASICDYPEWSSDPHTNYSAVFVAGTSIEDNVLFNDILMSINETTPIVLLLERPMEQWKKQITQRFLPLFTSILGYHSTSPYHIYEDHFDEINNDLSRPVNIIWLRDQKIETIVNRKHKGMAVTREIAFVRNCEIKEEDYDIDECSTLSAEERQVKFKKEIADYDFFIFDQVKFCDEYYPEIPFIKELTRSQEVEPYFSCKPRQPIEMKEEMEIKHNKENNATNAKAIIGVKVFGGLIGSYITITCIIALYFPVKNTINRYYERYYLHHRTLASPVIGLVPGLGIDVINRVNSRYKFAAICDYQEWDSAAQSDYSAIFIAGNSIEHHMPFYERLDAINETITVVLVFEKPMEQRQELATKEFVLFGFLVQYYFHKIDTIVNRKHKGMVFTREIAVVRNCEISTEEYDNQFERLSKMKKEIADYDFFIIGEENICHEYYPEIPFMKLTSPELSVPILMYKNPSAVLPNHTTMSMASINKLIKSREIEPYFNCTPRFRLYTEAKVAIKENRTKEQWEEDAEFVVHIILGFIGSHIALTCLIALYFPLKITIRRYYKRYYLPHRELDTEPSLVQFVSLLSSRLLFCPTMASDFDTCPFYINLSMHDKTVDSENNATEPFAFPSTLSSSHPSLEELTFRRVVTVEKECLYPAIDFVFIRGHPTSDNETESAPHNGTYARLDDVTRPAMGYLLFAFKSMDYLHSANFLSQWKAWTGAKYLYHMLPSRLHIDFMAFFKKVSGSLDFEFLMVAHVPNLLIEAAAALNLLHYMRQKVCAHIAAYKLTDALARKLHISRDFCSNVTTTCMKLAYSNNTATLSFPGEATISVDGRKRTDSNGNRNSFAADELPVEAEKRRNSLTRTISIYDFPSINESNERAFSSSLRPVLIVPSLVHPSTLSMHSLMISAPSPFLVHAAPAMHHSAQPWSTTSYDVSRRQHESRHLTALPLSLLIAHPEIRRGTRRRPILVTPPESTSQRSPLHPTSPTLKGIVEAVKAATNAVDSRVGRRKGEIDPDEDIKGGIEDEDEERFRRLRTAYFNSPDYDRSERPSSVEKLIRKEEEEEEKEKSLPQLGTAHSTPTKSVETSLLKQPKERKSI</sequence>
<feature type="region of interest" description="Disordered" evidence="1">
    <location>
        <begin position="1381"/>
        <end position="1403"/>
    </location>
</feature>
<accession>A0A2A6BCY3</accession>
<evidence type="ECO:0000259" key="3">
    <source>
        <dbReference type="Pfam" id="PF23672"/>
    </source>
</evidence>
<feature type="compositionally biased region" description="Polar residues" evidence="1">
    <location>
        <begin position="1389"/>
        <end position="1403"/>
    </location>
</feature>
<evidence type="ECO:0000313" key="5">
    <source>
        <dbReference type="Proteomes" id="UP000005239"/>
    </source>
</evidence>
<feature type="compositionally biased region" description="Basic and acidic residues" evidence="1">
    <location>
        <begin position="1460"/>
        <end position="1477"/>
    </location>
</feature>
<keyword evidence="2" id="KW-0812">Transmembrane</keyword>
<accession>A0A8R1UCF6</accession>
<keyword evidence="5" id="KW-1185">Reference proteome</keyword>
<dbReference type="OrthoDB" id="6060890at2759"/>
<dbReference type="Pfam" id="PF23672">
    <property type="entry name" value="DUF7153"/>
    <property type="match status" value="1"/>
</dbReference>
<name>A0A2A6BCY3_PRIPA</name>
<reference evidence="5" key="1">
    <citation type="journal article" date="2008" name="Nat. Genet.">
        <title>The Pristionchus pacificus genome provides a unique perspective on nematode lifestyle and parasitism.</title>
        <authorList>
            <person name="Dieterich C."/>
            <person name="Clifton S.W."/>
            <person name="Schuster L.N."/>
            <person name="Chinwalla A."/>
            <person name="Delehaunty K."/>
            <person name="Dinkelacker I."/>
            <person name="Fulton L."/>
            <person name="Fulton R."/>
            <person name="Godfrey J."/>
            <person name="Minx P."/>
            <person name="Mitreva M."/>
            <person name="Roeseler W."/>
            <person name="Tian H."/>
            <person name="Witte H."/>
            <person name="Yang S.P."/>
            <person name="Wilson R.K."/>
            <person name="Sommer R.J."/>
        </authorList>
    </citation>
    <scope>NUCLEOTIDE SEQUENCE [LARGE SCALE GENOMIC DNA]</scope>
    <source>
        <strain evidence="5">PS312</strain>
    </source>
</reference>
<organism evidence="4 5">
    <name type="scientific">Pristionchus pacificus</name>
    <name type="common">Parasitic nematode worm</name>
    <dbReference type="NCBI Taxonomy" id="54126"/>
    <lineage>
        <taxon>Eukaryota</taxon>
        <taxon>Metazoa</taxon>
        <taxon>Ecdysozoa</taxon>
        <taxon>Nematoda</taxon>
        <taxon>Chromadorea</taxon>
        <taxon>Rhabditida</taxon>
        <taxon>Rhabditina</taxon>
        <taxon>Diplogasteromorpha</taxon>
        <taxon>Diplogasteroidea</taxon>
        <taxon>Neodiplogasteridae</taxon>
        <taxon>Pristionchus</taxon>
    </lineage>
</organism>
<proteinExistence type="predicted"/>
<protein>
    <recommendedName>
        <fullName evidence="3">DUF7153 domain-containing protein</fullName>
    </recommendedName>
</protein>
<reference evidence="4" key="2">
    <citation type="submission" date="2022-06" db="UniProtKB">
        <authorList>
            <consortium name="EnsemblMetazoa"/>
        </authorList>
    </citation>
    <scope>IDENTIFICATION</scope>
    <source>
        <strain evidence="4">PS312</strain>
    </source>
</reference>
<dbReference type="Proteomes" id="UP000005239">
    <property type="component" value="Unassembled WGS sequence"/>
</dbReference>
<feature type="transmembrane region" description="Helical" evidence="2">
    <location>
        <begin position="657"/>
        <end position="678"/>
    </location>
</feature>
<feature type="compositionally biased region" description="Basic and acidic residues" evidence="1">
    <location>
        <begin position="1422"/>
        <end position="1440"/>
    </location>
</feature>
<evidence type="ECO:0000256" key="1">
    <source>
        <dbReference type="SAM" id="MobiDB-lite"/>
    </source>
</evidence>
<gene>
    <name evidence="4" type="primary">WBGene00105356</name>
</gene>
<feature type="region of interest" description="Disordered" evidence="1">
    <location>
        <begin position="1420"/>
        <end position="1442"/>
    </location>
</feature>
<dbReference type="PANTHER" id="PTHR22198">
    <property type="entry name" value="FERM DOMAIN-CONTAINING PROTEIN"/>
    <property type="match status" value="1"/>
</dbReference>
<feature type="region of interest" description="Disordered" evidence="1">
    <location>
        <begin position="1458"/>
        <end position="1515"/>
    </location>
</feature>
<dbReference type="EnsemblMetazoa" id="PPA15802.1">
    <property type="protein sequence ID" value="PPA15802.1"/>
    <property type="gene ID" value="WBGene00105356"/>
</dbReference>